<reference evidence="3" key="1">
    <citation type="submission" date="2017-10" db="EMBL/GenBank/DDBJ databases">
        <title>Rapid genome shrinkage in a self-fertile nematode reveals novel sperm competition proteins.</title>
        <authorList>
            <person name="Yin D."/>
            <person name="Schwarz E.M."/>
            <person name="Thomas C.G."/>
            <person name="Felde R.L."/>
            <person name="Korf I.F."/>
            <person name="Cutter A.D."/>
            <person name="Schartner C.M."/>
            <person name="Ralston E.J."/>
            <person name="Meyer B.J."/>
            <person name="Haag E.S."/>
        </authorList>
    </citation>
    <scope>NUCLEOTIDE SEQUENCE [LARGE SCALE GENOMIC DNA]</scope>
    <source>
        <strain evidence="3">JU1422</strain>
    </source>
</reference>
<evidence type="ECO:0000259" key="1">
    <source>
        <dbReference type="Pfam" id="PF01827"/>
    </source>
</evidence>
<comment type="caution">
    <text evidence="2">The sequence shown here is derived from an EMBL/GenBank/DDBJ whole genome shotgun (WGS) entry which is preliminary data.</text>
</comment>
<accession>A0A2G5TR62</accession>
<sequence length="279" mass="32530">MARNFRIRSSQITLHVGNYTCLTYEDQNGPQKISYCGIMKNSRSFNGKTTDLGNSNVADVAIRDLELVLKFQKSVLDRLYFHSLVDNLPVKMTRMFKMLHGKIKTRKLTIKANYMLQVDLLLQVADPESLKSLDLIPLEERMRIESDVVVKTEQWEKAKALNCDMRLLNLQVEDICHFSRLSLRTHSFNAVDLDILRKVITRSSNFERLRLHDSKEQEECSDIWGPAFDSGYSSQWYFRMKDSEEKVLSIEICRSVIYFDSIEITDVSEEAIVQDYNEY</sequence>
<dbReference type="InterPro" id="IPR040161">
    <property type="entry name" value="FB224"/>
</dbReference>
<organism evidence="2 3">
    <name type="scientific">Caenorhabditis nigoni</name>
    <dbReference type="NCBI Taxonomy" id="1611254"/>
    <lineage>
        <taxon>Eukaryota</taxon>
        <taxon>Metazoa</taxon>
        <taxon>Ecdysozoa</taxon>
        <taxon>Nematoda</taxon>
        <taxon>Chromadorea</taxon>
        <taxon>Rhabditida</taxon>
        <taxon>Rhabditina</taxon>
        <taxon>Rhabditomorpha</taxon>
        <taxon>Rhabditoidea</taxon>
        <taxon>Rhabditidae</taxon>
        <taxon>Peloderinae</taxon>
        <taxon>Caenorhabditis</taxon>
    </lineage>
</organism>
<dbReference type="InterPro" id="IPR002900">
    <property type="entry name" value="DUF38/FTH_CAE_spp"/>
</dbReference>
<dbReference type="Proteomes" id="UP000230233">
    <property type="component" value="Chromosome V"/>
</dbReference>
<keyword evidence="3" id="KW-1185">Reference proteome</keyword>
<feature type="domain" description="DUF38" evidence="1">
    <location>
        <begin position="93"/>
        <end position="215"/>
    </location>
</feature>
<dbReference type="EMBL" id="PDUG01000005">
    <property type="protein sequence ID" value="PIC29723.1"/>
    <property type="molecule type" value="Genomic_DNA"/>
</dbReference>
<proteinExistence type="predicted"/>
<evidence type="ECO:0000313" key="2">
    <source>
        <dbReference type="EMBL" id="PIC29723.1"/>
    </source>
</evidence>
<protein>
    <recommendedName>
        <fullName evidence="1">DUF38 domain-containing protein</fullName>
    </recommendedName>
</protein>
<dbReference type="Pfam" id="PF01827">
    <property type="entry name" value="FTH"/>
    <property type="match status" value="1"/>
</dbReference>
<dbReference type="GO" id="GO:0045087">
    <property type="term" value="P:innate immune response"/>
    <property type="evidence" value="ECO:0007669"/>
    <property type="project" value="TreeGrafter"/>
</dbReference>
<name>A0A2G5TR62_9PELO</name>
<gene>
    <name evidence="2" type="primary">Cnig_chr_V.g21221</name>
    <name evidence="2" type="ORF">B9Z55_021221</name>
</gene>
<dbReference type="PANTHER" id="PTHR23015:SF4">
    <property type="entry name" value="DUF38 DOMAIN-CONTAINING PROTEIN-RELATED"/>
    <property type="match status" value="1"/>
</dbReference>
<evidence type="ECO:0000313" key="3">
    <source>
        <dbReference type="Proteomes" id="UP000230233"/>
    </source>
</evidence>
<dbReference type="AlphaFoldDB" id="A0A2G5TR62"/>
<dbReference type="PANTHER" id="PTHR23015">
    <property type="entry name" value="UNCHARACTERIZED C.ELEGANS PROTEIN"/>
    <property type="match status" value="1"/>
</dbReference>